<evidence type="ECO:0000313" key="2">
    <source>
        <dbReference type="Proteomes" id="UP000253250"/>
    </source>
</evidence>
<reference evidence="1 2" key="1">
    <citation type="submission" date="2018-02" db="EMBL/GenBank/DDBJ databases">
        <title>Insights into the biology of acidophilic members of the Acidiferrobacteraceae family derived from comparative genomic analyses.</title>
        <authorList>
            <person name="Issotta F."/>
            <person name="Thyssen C."/>
            <person name="Mena C."/>
            <person name="Moya A."/>
            <person name="Bellenberg S."/>
            <person name="Sproer C."/>
            <person name="Covarrubias P.C."/>
            <person name="Sand W."/>
            <person name="Quatrini R."/>
            <person name="Vera M."/>
        </authorList>
    </citation>
    <scope>NUCLEOTIDE SEQUENCE [LARGE SCALE GENOMIC DNA]</scope>
    <source>
        <strain evidence="2">m-1</strain>
    </source>
</reference>
<dbReference type="EMBL" id="PSYR01000002">
    <property type="protein sequence ID" value="RCN55782.1"/>
    <property type="molecule type" value="Genomic_DNA"/>
</dbReference>
<protein>
    <submittedName>
        <fullName evidence="1">Uncharacterized protein</fullName>
    </submittedName>
</protein>
<keyword evidence="2" id="KW-1185">Reference proteome</keyword>
<proteinExistence type="predicted"/>
<gene>
    <name evidence="1" type="ORF">C4900_07630</name>
</gene>
<comment type="caution">
    <text evidence="1">The sequence shown here is derived from an EMBL/GenBank/DDBJ whole genome shotgun (WGS) entry which is preliminary data.</text>
</comment>
<dbReference type="STRING" id="163359.A9R16_05890"/>
<dbReference type="OrthoDB" id="7069043at2"/>
<dbReference type="AlphaFoldDB" id="A0A1C2FX27"/>
<organism evidence="1 2">
    <name type="scientific">Acidiferrobacter thiooxydans</name>
    <dbReference type="NCBI Taxonomy" id="163359"/>
    <lineage>
        <taxon>Bacteria</taxon>
        <taxon>Pseudomonadati</taxon>
        <taxon>Pseudomonadota</taxon>
        <taxon>Gammaproteobacteria</taxon>
        <taxon>Acidiferrobacterales</taxon>
        <taxon>Acidiferrobacteraceae</taxon>
        <taxon>Acidiferrobacter</taxon>
    </lineage>
</organism>
<dbReference type="Proteomes" id="UP000253250">
    <property type="component" value="Unassembled WGS sequence"/>
</dbReference>
<sequence length="164" mass="17987">MTKKAIHQRTGALVTPEEFIALEGADHRSKGVLPLCPQCGAALAPYGVHSLKVMSRFDHPDGSQCPSSSTPDSRYAHLVPTDWDLEQGKRLRSALCDDPTRANLKAVYAACLALCGKLSGIEFAAMCRKADHLQVWRYKGVTLTWLPYVLVTLTDLPIVAGKRR</sequence>
<accession>A0A1C2FX27</accession>
<evidence type="ECO:0000313" key="1">
    <source>
        <dbReference type="EMBL" id="RCN55782.1"/>
    </source>
</evidence>
<dbReference type="RefSeq" id="WP_065972380.1">
    <property type="nucleotide sequence ID" value="NZ_CP080624.1"/>
</dbReference>
<name>A0A1C2FX27_9GAMM</name>